<dbReference type="PANTHER" id="PTHR42852:SF6">
    <property type="entry name" value="THIOL:DISULFIDE INTERCHANGE PROTEIN DSBE"/>
    <property type="match status" value="1"/>
</dbReference>
<sequence>MNKDERKKNKKHRLMMRTSILLIIAFAVGYVFYTNFIQEETQIISVGDQAPNFALQNLEGERVELEDYKGEGIFLNFWETYCPPCEEEMPYMEAEHKEYEDKEVEILAVNVGESELTVDRFVKRHELTFPILLDQNRDVLNAYGVTYLPAI</sequence>
<keyword evidence="6" id="KW-0472">Membrane</keyword>
<dbReference type="PROSITE" id="PS51352">
    <property type="entry name" value="THIOREDOXIN_2"/>
    <property type="match status" value="1"/>
</dbReference>
<evidence type="ECO:0000256" key="4">
    <source>
        <dbReference type="ARBA" id="ARBA00023157"/>
    </source>
</evidence>
<name>A0ABS2P6P6_9BACL</name>
<comment type="subcellular location">
    <subcellularLocation>
        <location evidence="1">Cell envelope</location>
    </subcellularLocation>
</comment>
<reference evidence="8 9" key="1">
    <citation type="submission" date="2021-01" db="EMBL/GenBank/DDBJ databases">
        <title>Genomic Encyclopedia of Type Strains, Phase IV (KMG-IV): sequencing the most valuable type-strain genomes for metagenomic binning, comparative biology and taxonomic classification.</title>
        <authorList>
            <person name="Goeker M."/>
        </authorList>
    </citation>
    <scope>NUCLEOTIDE SEQUENCE [LARGE SCALE GENOMIC DNA]</scope>
    <source>
        <strain evidence="8 9">DSM 25540</strain>
    </source>
</reference>
<keyword evidence="6" id="KW-0812">Transmembrane</keyword>
<dbReference type="InterPro" id="IPR050553">
    <property type="entry name" value="Thioredoxin_ResA/DsbE_sf"/>
</dbReference>
<keyword evidence="2" id="KW-0201">Cytochrome c-type biogenesis</keyword>
<organism evidence="8 9">
    <name type="scientific">Geomicrobium sediminis</name>
    <dbReference type="NCBI Taxonomy" id="1347788"/>
    <lineage>
        <taxon>Bacteria</taxon>
        <taxon>Bacillati</taxon>
        <taxon>Bacillota</taxon>
        <taxon>Bacilli</taxon>
        <taxon>Bacillales</taxon>
        <taxon>Geomicrobium</taxon>
    </lineage>
</organism>
<evidence type="ECO:0000256" key="3">
    <source>
        <dbReference type="ARBA" id="ARBA00022968"/>
    </source>
</evidence>
<evidence type="ECO:0000256" key="1">
    <source>
        <dbReference type="ARBA" id="ARBA00004196"/>
    </source>
</evidence>
<comment type="caution">
    <text evidence="8">The sequence shown here is derived from an EMBL/GenBank/DDBJ whole genome shotgun (WGS) entry which is preliminary data.</text>
</comment>
<evidence type="ECO:0000256" key="6">
    <source>
        <dbReference type="SAM" id="Phobius"/>
    </source>
</evidence>
<protein>
    <submittedName>
        <fullName evidence="8">Peroxiredoxin</fullName>
    </submittedName>
</protein>
<dbReference type="NCBIfam" id="NF002854">
    <property type="entry name" value="PRK03147.1"/>
    <property type="match status" value="1"/>
</dbReference>
<dbReference type="SUPFAM" id="SSF52833">
    <property type="entry name" value="Thioredoxin-like"/>
    <property type="match status" value="1"/>
</dbReference>
<dbReference type="PROSITE" id="PS00194">
    <property type="entry name" value="THIOREDOXIN_1"/>
    <property type="match status" value="1"/>
</dbReference>
<keyword evidence="4" id="KW-1015">Disulfide bond</keyword>
<dbReference type="RefSeq" id="WP_204695133.1">
    <property type="nucleotide sequence ID" value="NZ_JAFBEC010000001.1"/>
</dbReference>
<evidence type="ECO:0000259" key="7">
    <source>
        <dbReference type="PROSITE" id="PS51352"/>
    </source>
</evidence>
<dbReference type="Pfam" id="PF00578">
    <property type="entry name" value="AhpC-TSA"/>
    <property type="match status" value="1"/>
</dbReference>
<evidence type="ECO:0000313" key="8">
    <source>
        <dbReference type="EMBL" id="MBM7630974.1"/>
    </source>
</evidence>
<dbReference type="InterPro" id="IPR000866">
    <property type="entry name" value="AhpC/TSA"/>
</dbReference>
<dbReference type="EMBL" id="JAFBEC010000001">
    <property type="protein sequence ID" value="MBM7630974.1"/>
    <property type="molecule type" value="Genomic_DNA"/>
</dbReference>
<proteinExistence type="predicted"/>
<feature type="domain" description="Thioredoxin" evidence="7">
    <location>
        <begin position="44"/>
        <end position="151"/>
    </location>
</feature>
<evidence type="ECO:0000313" key="9">
    <source>
        <dbReference type="Proteomes" id="UP000741863"/>
    </source>
</evidence>
<dbReference type="Gene3D" id="3.40.30.10">
    <property type="entry name" value="Glutaredoxin"/>
    <property type="match status" value="1"/>
</dbReference>
<keyword evidence="3" id="KW-0735">Signal-anchor</keyword>
<keyword evidence="6" id="KW-1133">Transmembrane helix</keyword>
<accession>A0ABS2P6P6</accession>
<dbReference type="InterPro" id="IPR013766">
    <property type="entry name" value="Thioredoxin_domain"/>
</dbReference>
<dbReference type="Proteomes" id="UP000741863">
    <property type="component" value="Unassembled WGS sequence"/>
</dbReference>
<keyword evidence="9" id="KW-1185">Reference proteome</keyword>
<dbReference type="InterPro" id="IPR017937">
    <property type="entry name" value="Thioredoxin_CS"/>
</dbReference>
<evidence type="ECO:0000256" key="2">
    <source>
        <dbReference type="ARBA" id="ARBA00022748"/>
    </source>
</evidence>
<dbReference type="InterPro" id="IPR036249">
    <property type="entry name" value="Thioredoxin-like_sf"/>
</dbReference>
<gene>
    <name evidence="8" type="ORF">JOD17_000065</name>
</gene>
<dbReference type="CDD" id="cd02966">
    <property type="entry name" value="TlpA_like_family"/>
    <property type="match status" value="1"/>
</dbReference>
<keyword evidence="5" id="KW-0676">Redox-active center</keyword>
<evidence type="ECO:0000256" key="5">
    <source>
        <dbReference type="ARBA" id="ARBA00023284"/>
    </source>
</evidence>
<dbReference type="PANTHER" id="PTHR42852">
    <property type="entry name" value="THIOL:DISULFIDE INTERCHANGE PROTEIN DSBE"/>
    <property type="match status" value="1"/>
</dbReference>
<feature type="transmembrane region" description="Helical" evidence="6">
    <location>
        <begin position="14"/>
        <end position="33"/>
    </location>
</feature>